<evidence type="ECO:0000313" key="1">
    <source>
        <dbReference type="EMBL" id="MDO1584204.1"/>
    </source>
</evidence>
<evidence type="ECO:0000313" key="2">
    <source>
        <dbReference type="Proteomes" id="UP001169006"/>
    </source>
</evidence>
<organism evidence="1 2">
    <name type="scientific">Rhizobium oryzicola</name>
    <dbReference type="NCBI Taxonomy" id="1232668"/>
    <lineage>
        <taxon>Bacteria</taxon>
        <taxon>Pseudomonadati</taxon>
        <taxon>Pseudomonadota</taxon>
        <taxon>Alphaproteobacteria</taxon>
        <taxon>Hyphomicrobiales</taxon>
        <taxon>Rhizobiaceae</taxon>
        <taxon>Rhizobium/Agrobacterium group</taxon>
        <taxon>Rhizobium</taxon>
    </lineage>
</organism>
<gene>
    <name evidence="1" type="ORF">Q2T52_19135</name>
</gene>
<name>A0ABT8T0D0_9HYPH</name>
<dbReference type="EMBL" id="JAUKWQ010000007">
    <property type="protein sequence ID" value="MDO1584204.1"/>
    <property type="molecule type" value="Genomic_DNA"/>
</dbReference>
<dbReference type="Proteomes" id="UP001169006">
    <property type="component" value="Unassembled WGS sequence"/>
</dbReference>
<reference evidence="1" key="2">
    <citation type="submission" date="2023-07" db="EMBL/GenBank/DDBJ databases">
        <authorList>
            <person name="Sun H."/>
        </authorList>
    </citation>
    <scope>NUCLEOTIDE SEQUENCE</scope>
    <source>
        <strain evidence="1">05753</strain>
    </source>
</reference>
<accession>A0ABT8T0D0</accession>
<reference evidence="1" key="1">
    <citation type="journal article" date="2015" name="Int. J. Syst. Evol. Microbiol.">
        <title>Rhizobium oryzicola sp. nov., potential plant-growth-promoting endophytic bacteria isolated from rice roots.</title>
        <authorList>
            <person name="Zhang X.X."/>
            <person name="Gao J.S."/>
            <person name="Cao Y.H."/>
            <person name="Sheirdil R.A."/>
            <person name="Wang X.C."/>
            <person name="Zhang L."/>
        </authorList>
    </citation>
    <scope>NUCLEOTIDE SEQUENCE</scope>
    <source>
        <strain evidence="1">05753</strain>
    </source>
</reference>
<sequence length="109" mass="11875">MMLAIIDCSGASPLPSKEQVSSRKCLQGFASCRISAAVGAFLESLFRISSAHVRRMFPAVFLSIPEQSHKRRDCAGSRVRFSPVQVLSGEPCAAHSLFEGINNMSKRAF</sequence>
<dbReference type="RefSeq" id="WP_302078433.1">
    <property type="nucleotide sequence ID" value="NZ_JAUKWQ010000007.1"/>
</dbReference>
<proteinExistence type="predicted"/>
<comment type="caution">
    <text evidence="1">The sequence shown here is derived from an EMBL/GenBank/DDBJ whole genome shotgun (WGS) entry which is preliminary data.</text>
</comment>
<protein>
    <submittedName>
        <fullName evidence="1">Uncharacterized protein</fullName>
    </submittedName>
</protein>
<keyword evidence="2" id="KW-1185">Reference proteome</keyword>